<dbReference type="Proteomes" id="UP000823775">
    <property type="component" value="Unassembled WGS sequence"/>
</dbReference>
<name>A0ABS8VB35_DATST</name>
<keyword evidence="2" id="KW-1185">Reference proteome</keyword>
<dbReference type="EMBL" id="JACEIK010004066">
    <property type="protein sequence ID" value="MCD9644054.1"/>
    <property type="molecule type" value="Genomic_DNA"/>
</dbReference>
<proteinExistence type="predicted"/>
<comment type="caution">
    <text evidence="1">The sequence shown here is derived from an EMBL/GenBank/DDBJ whole genome shotgun (WGS) entry which is preliminary data.</text>
</comment>
<evidence type="ECO:0000313" key="1">
    <source>
        <dbReference type="EMBL" id="MCD9644054.1"/>
    </source>
</evidence>
<gene>
    <name evidence="1" type="ORF">HAX54_032026</name>
</gene>
<protein>
    <submittedName>
        <fullName evidence="1">Uncharacterized protein</fullName>
    </submittedName>
</protein>
<accession>A0ABS8VB35</accession>
<evidence type="ECO:0000313" key="2">
    <source>
        <dbReference type="Proteomes" id="UP000823775"/>
    </source>
</evidence>
<organism evidence="1 2">
    <name type="scientific">Datura stramonium</name>
    <name type="common">Jimsonweed</name>
    <name type="synonym">Common thornapple</name>
    <dbReference type="NCBI Taxonomy" id="4076"/>
    <lineage>
        <taxon>Eukaryota</taxon>
        <taxon>Viridiplantae</taxon>
        <taxon>Streptophyta</taxon>
        <taxon>Embryophyta</taxon>
        <taxon>Tracheophyta</taxon>
        <taxon>Spermatophyta</taxon>
        <taxon>Magnoliopsida</taxon>
        <taxon>eudicotyledons</taxon>
        <taxon>Gunneridae</taxon>
        <taxon>Pentapetalae</taxon>
        <taxon>asterids</taxon>
        <taxon>lamiids</taxon>
        <taxon>Solanales</taxon>
        <taxon>Solanaceae</taxon>
        <taxon>Solanoideae</taxon>
        <taxon>Datureae</taxon>
        <taxon>Datura</taxon>
    </lineage>
</organism>
<sequence>MRNIQRYITGTPNSQQHCAAAKCVGYNMQEAKQHEQQPELHYSNQRPTVNNIVQQPATLQRRKLGLTTDIEFSDLKWTVTDLAEERRYQNSKWLRFEEIRLKSYSKWRRFEEIRLKTYSKWLRFEEIRLKSYSKWLRFKETRLNSYSKW</sequence>
<reference evidence="1 2" key="1">
    <citation type="journal article" date="2021" name="BMC Genomics">
        <title>Datura genome reveals duplications of psychoactive alkaloid biosynthetic genes and high mutation rate following tissue culture.</title>
        <authorList>
            <person name="Rajewski A."/>
            <person name="Carter-House D."/>
            <person name="Stajich J."/>
            <person name="Litt A."/>
        </authorList>
    </citation>
    <scope>NUCLEOTIDE SEQUENCE [LARGE SCALE GENOMIC DNA]</scope>
    <source>
        <strain evidence="1">AR-01</strain>
    </source>
</reference>